<sequence length="137" mass="14515">MGALMERLQDWPSRLAEFVESRRDVGFARGKADCCMLVADAVQAMTGVDYAARWRGTYLTDKAAFRLLRDYGGVAGVATLLLGPAVSPALAGRGDVVLIEAPEGEALALCLGDKIAVQDRNGLTFAPTSAAKAAWKV</sequence>
<name>A0ABN4THT7_9BURK</name>
<dbReference type="EMBL" id="CP017754">
    <property type="protein sequence ID" value="AOZ06762.1"/>
    <property type="molecule type" value="Genomic_DNA"/>
</dbReference>
<organism evidence="2 3">
    <name type="scientific">Cupriavidus malaysiensis</name>
    <dbReference type="NCBI Taxonomy" id="367825"/>
    <lineage>
        <taxon>Bacteria</taxon>
        <taxon>Pseudomonadati</taxon>
        <taxon>Pseudomonadota</taxon>
        <taxon>Betaproteobacteria</taxon>
        <taxon>Burkholderiales</taxon>
        <taxon>Burkholderiaceae</taxon>
        <taxon>Cupriavidus</taxon>
    </lineage>
</organism>
<dbReference type="Proteomes" id="UP000177515">
    <property type="component" value="Chromosome 1"/>
</dbReference>
<feature type="domain" description="DUF6950" evidence="1">
    <location>
        <begin position="6"/>
        <end position="137"/>
    </location>
</feature>
<dbReference type="Pfam" id="PF22262">
    <property type="entry name" value="DUF6950"/>
    <property type="match status" value="1"/>
</dbReference>
<protein>
    <recommendedName>
        <fullName evidence="1">DUF6950 domain-containing protein</fullName>
    </recommendedName>
</protein>
<evidence type="ECO:0000313" key="3">
    <source>
        <dbReference type="Proteomes" id="UP000177515"/>
    </source>
</evidence>
<proteinExistence type="predicted"/>
<gene>
    <name evidence="2" type="ORF">BKK80_13745</name>
</gene>
<dbReference type="InterPro" id="IPR053802">
    <property type="entry name" value="DUF6950"/>
</dbReference>
<accession>A0ABN4THT7</accession>
<evidence type="ECO:0000259" key="1">
    <source>
        <dbReference type="Pfam" id="PF22262"/>
    </source>
</evidence>
<evidence type="ECO:0000313" key="2">
    <source>
        <dbReference type="EMBL" id="AOZ06762.1"/>
    </source>
</evidence>
<keyword evidence="3" id="KW-1185">Reference proteome</keyword>
<reference evidence="2 3" key="1">
    <citation type="submission" date="2016-10" db="EMBL/GenBank/DDBJ databases">
        <title>Complete genome sequences of three Cupriavidus strains isolated from various Malaysian environments.</title>
        <authorList>
            <person name="Abdullah A.A.-A."/>
            <person name="Shafie N.A.H."/>
            <person name="Lau N.S."/>
        </authorList>
    </citation>
    <scope>NUCLEOTIDE SEQUENCE [LARGE SCALE GENOMIC DNA]</scope>
    <source>
        <strain evidence="2 3">USMAA1020</strain>
    </source>
</reference>